<evidence type="ECO:0000256" key="1">
    <source>
        <dbReference type="ARBA" id="ARBA00022559"/>
    </source>
</evidence>
<keyword evidence="1 4" id="KW-0560">Oxidoreductase</keyword>
<evidence type="ECO:0000259" key="3">
    <source>
        <dbReference type="Pfam" id="PF00561"/>
    </source>
</evidence>
<dbReference type="PANTHER" id="PTHR43433:SF3">
    <property type="entry name" value="NON-HEME CHLOROPEROXIDASE"/>
    <property type="match status" value="1"/>
</dbReference>
<dbReference type="SUPFAM" id="SSF53474">
    <property type="entry name" value="alpha/beta-Hydrolases"/>
    <property type="match status" value="1"/>
</dbReference>
<keyword evidence="1 4" id="KW-0575">Peroxidase</keyword>
<dbReference type="PANTHER" id="PTHR43433">
    <property type="entry name" value="HYDROLASE, ALPHA/BETA FOLD FAMILY PROTEIN"/>
    <property type="match status" value="1"/>
</dbReference>
<accession>A0A1H1ZGL0</accession>
<feature type="domain" description="AB hydrolase-1" evidence="3">
    <location>
        <begin position="22"/>
        <end position="254"/>
    </location>
</feature>
<dbReference type="AlphaFoldDB" id="A0A1H1ZGL0"/>
<dbReference type="Gene3D" id="3.40.50.1820">
    <property type="entry name" value="alpha/beta hydrolase"/>
    <property type="match status" value="1"/>
</dbReference>
<dbReference type="EMBL" id="LT629749">
    <property type="protein sequence ID" value="SDT32790.1"/>
    <property type="molecule type" value="Genomic_DNA"/>
</dbReference>
<dbReference type="FunFam" id="3.40.50.1820:FF:000205">
    <property type="entry name" value="Non-haem bromoperoxidase BPO-A2"/>
    <property type="match status" value="1"/>
</dbReference>
<dbReference type="PRINTS" id="PR00111">
    <property type="entry name" value="ABHYDROLASE"/>
</dbReference>
<organism evidence="4 5">
    <name type="scientific">Friedmanniella luteola</name>
    <dbReference type="NCBI Taxonomy" id="546871"/>
    <lineage>
        <taxon>Bacteria</taxon>
        <taxon>Bacillati</taxon>
        <taxon>Actinomycetota</taxon>
        <taxon>Actinomycetes</taxon>
        <taxon>Propionibacteriales</taxon>
        <taxon>Nocardioidaceae</taxon>
        <taxon>Friedmanniella</taxon>
    </lineage>
</organism>
<dbReference type="InterPro" id="IPR029058">
    <property type="entry name" value="AB_hydrolase_fold"/>
</dbReference>
<keyword evidence="5" id="KW-1185">Reference proteome</keyword>
<dbReference type="InterPro" id="IPR050471">
    <property type="entry name" value="AB_hydrolase"/>
</dbReference>
<dbReference type="OrthoDB" id="9785847at2"/>
<sequence length="273" mass="29096">MPHITTADGAQIFYKDWGSGQPVLFSHGWPLNGDAWDVEMKLVADHGFRAIAHDRRGHGRSSQTWSGHDMDTYAADLAALVEALDLRDLVLVGHSTGGGEVVRYAARHGGDRVAKVVTAGAVPPVMVKSDSNPEGTPLEVFDGIRAGVLADRSGFYQELSAAFFGTNREGSTISQGQRDQFWRQGMQVGLAAAYDCVKAFSETDFTSDLQALTVPTFIAHGDDDQIVPIAAAALKSADLVPDATLKVYPGAPHGIAGPYQAAFDADLLAFIRG</sequence>
<dbReference type="Proteomes" id="UP000199092">
    <property type="component" value="Chromosome I"/>
</dbReference>
<name>A0A1H1ZGL0_9ACTN</name>
<comment type="similarity">
    <text evidence="2">Belongs to the AB hydrolase superfamily. Bacterial non-heme haloperoxidase / perhydrolase family.</text>
</comment>
<reference evidence="4 5" key="1">
    <citation type="submission" date="2016-10" db="EMBL/GenBank/DDBJ databases">
        <authorList>
            <person name="de Groot N.N."/>
        </authorList>
    </citation>
    <scope>NUCLEOTIDE SEQUENCE [LARGE SCALE GENOMIC DNA]</scope>
    <source>
        <strain evidence="4 5">DSM 21741</strain>
    </source>
</reference>
<evidence type="ECO:0000313" key="5">
    <source>
        <dbReference type="Proteomes" id="UP000199092"/>
    </source>
</evidence>
<protein>
    <submittedName>
        <fullName evidence="4">Non-heme chloroperoxidase</fullName>
    </submittedName>
</protein>
<dbReference type="Pfam" id="PF00561">
    <property type="entry name" value="Abhydrolase_1"/>
    <property type="match status" value="1"/>
</dbReference>
<dbReference type="GO" id="GO:0004601">
    <property type="term" value="F:peroxidase activity"/>
    <property type="evidence" value="ECO:0007669"/>
    <property type="project" value="UniProtKB-KW"/>
</dbReference>
<evidence type="ECO:0000313" key="4">
    <source>
        <dbReference type="EMBL" id="SDT32790.1"/>
    </source>
</evidence>
<gene>
    <name evidence="4" type="ORF">SAMN04488543_3761</name>
</gene>
<dbReference type="STRING" id="546871.SAMN04488543_3761"/>
<dbReference type="InterPro" id="IPR000073">
    <property type="entry name" value="AB_hydrolase_1"/>
</dbReference>
<proteinExistence type="inferred from homology"/>
<dbReference type="RefSeq" id="WP_091414782.1">
    <property type="nucleotide sequence ID" value="NZ_LT629749.1"/>
</dbReference>
<evidence type="ECO:0000256" key="2">
    <source>
        <dbReference type="ARBA" id="ARBA00038128"/>
    </source>
</evidence>